<dbReference type="Gene3D" id="2.30.280.10">
    <property type="entry name" value="SRA-YDG"/>
    <property type="match status" value="1"/>
</dbReference>
<feature type="domain" description="YDG" evidence="5">
    <location>
        <begin position="1"/>
        <end position="36"/>
    </location>
</feature>
<reference evidence="6 7" key="1">
    <citation type="submission" date="2018-10" db="EMBL/GenBank/DDBJ databases">
        <title>A high-quality apple genome assembly.</title>
        <authorList>
            <person name="Hu J."/>
        </authorList>
    </citation>
    <scope>NUCLEOTIDE SEQUENCE [LARGE SCALE GENOMIC DNA]</scope>
    <source>
        <strain evidence="7">cv. HFTH1</strain>
        <tissue evidence="6">Young leaf</tissue>
    </source>
</reference>
<dbReference type="PANTHER" id="PTHR45660:SF46">
    <property type="entry name" value="HISTONE-LYSINE N-METHYLTRANSFERASE, H3 LYSINE-9 SPECIFIC SUVH6"/>
    <property type="match status" value="1"/>
</dbReference>
<comment type="caution">
    <text evidence="6">The sequence shown here is derived from an EMBL/GenBank/DDBJ whole genome shotgun (WGS) entry which is preliminary data.</text>
</comment>
<dbReference type="InterPro" id="IPR036987">
    <property type="entry name" value="SRA-YDG_sf"/>
</dbReference>
<dbReference type="InterPro" id="IPR015947">
    <property type="entry name" value="PUA-like_sf"/>
</dbReference>
<dbReference type="SUPFAM" id="SSF82199">
    <property type="entry name" value="SET domain"/>
    <property type="match status" value="1"/>
</dbReference>
<dbReference type="SUPFAM" id="SSF88697">
    <property type="entry name" value="PUA domain-like"/>
    <property type="match status" value="1"/>
</dbReference>
<dbReference type="InterPro" id="IPR046341">
    <property type="entry name" value="SET_dom_sf"/>
</dbReference>
<feature type="domain" description="SET" evidence="4">
    <location>
        <begin position="91"/>
        <end position="226"/>
    </location>
</feature>
<accession>A0A498K603</accession>
<dbReference type="GO" id="GO:0003690">
    <property type="term" value="F:double-stranded DNA binding"/>
    <property type="evidence" value="ECO:0007669"/>
    <property type="project" value="TreeGrafter"/>
</dbReference>
<dbReference type="InterPro" id="IPR003105">
    <property type="entry name" value="SRA_YDG"/>
</dbReference>
<evidence type="ECO:0000256" key="1">
    <source>
        <dbReference type="ARBA" id="ARBA00004584"/>
    </source>
</evidence>
<dbReference type="Gene3D" id="2.170.270.10">
    <property type="entry name" value="SET domain"/>
    <property type="match status" value="1"/>
</dbReference>
<dbReference type="PROSITE" id="PS50280">
    <property type="entry name" value="SET"/>
    <property type="match status" value="1"/>
</dbReference>
<comment type="subcellular location">
    <subcellularLocation>
        <location evidence="1">Chromosome</location>
        <location evidence="1">Centromere</location>
    </subcellularLocation>
    <subcellularLocation>
        <location evidence="3">Nucleus</location>
    </subcellularLocation>
</comment>
<keyword evidence="2 3" id="KW-0539">Nucleus</keyword>
<dbReference type="Proteomes" id="UP000290289">
    <property type="component" value="Chromosome 3"/>
</dbReference>
<evidence type="ECO:0000259" key="5">
    <source>
        <dbReference type="PROSITE" id="PS51015"/>
    </source>
</evidence>
<evidence type="ECO:0000313" key="6">
    <source>
        <dbReference type="EMBL" id="RXI02806.1"/>
    </source>
</evidence>
<dbReference type="STRING" id="3750.A0A498K603"/>
<dbReference type="PROSITE" id="PS51015">
    <property type="entry name" value="YDG"/>
    <property type="match status" value="1"/>
</dbReference>
<evidence type="ECO:0000259" key="4">
    <source>
        <dbReference type="PROSITE" id="PS50280"/>
    </source>
</evidence>
<dbReference type="Pfam" id="PF00856">
    <property type="entry name" value="SET"/>
    <property type="match status" value="1"/>
</dbReference>
<gene>
    <name evidence="6" type="ORF">DVH24_002884</name>
</gene>
<name>A0A498K603_MALDO</name>
<sequence>MEKVKTYVYDGLYLVEKCWQGMGSQGKLVFNFQLDRIQDQPELAWKEVKKSKKFKVREGLCTDDISVGKESIPICACPPCYNRVSQRGIKFQLEIFKTESRGWGVRSLNSIPSGSFICECIGELLEEKEAEERTGNDEYLFDIGNNYNDNSVWDGLSTLMPNAQSNSCGVVGDGGFTVMQYSAATWEDLSTIFCSPNLYAQNVPYDHDDTEIPHLMFFAAENIHPL</sequence>
<organism evidence="6 7">
    <name type="scientific">Malus domestica</name>
    <name type="common">Apple</name>
    <name type="synonym">Pyrus malus</name>
    <dbReference type="NCBI Taxonomy" id="3750"/>
    <lineage>
        <taxon>Eukaryota</taxon>
        <taxon>Viridiplantae</taxon>
        <taxon>Streptophyta</taxon>
        <taxon>Embryophyta</taxon>
        <taxon>Tracheophyta</taxon>
        <taxon>Spermatophyta</taxon>
        <taxon>Magnoliopsida</taxon>
        <taxon>eudicotyledons</taxon>
        <taxon>Gunneridae</taxon>
        <taxon>Pentapetalae</taxon>
        <taxon>rosids</taxon>
        <taxon>fabids</taxon>
        <taxon>Rosales</taxon>
        <taxon>Rosaceae</taxon>
        <taxon>Amygdaloideae</taxon>
        <taxon>Maleae</taxon>
        <taxon>Malus</taxon>
    </lineage>
</organism>
<dbReference type="GO" id="GO:0042054">
    <property type="term" value="F:histone methyltransferase activity"/>
    <property type="evidence" value="ECO:0007669"/>
    <property type="project" value="TreeGrafter"/>
</dbReference>
<dbReference type="InterPro" id="IPR051357">
    <property type="entry name" value="H3K9_HMTase_SUVAR3-9"/>
</dbReference>
<dbReference type="SMART" id="SM00317">
    <property type="entry name" value="SET"/>
    <property type="match status" value="1"/>
</dbReference>
<dbReference type="GO" id="GO:0000775">
    <property type="term" value="C:chromosome, centromeric region"/>
    <property type="evidence" value="ECO:0007669"/>
    <property type="project" value="UniProtKB-SubCell"/>
</dbReference>
<dbReference type="EMBL" id="RDQH01000329">
    <property type="protein sequence ID" value="RXI02806.1"/>
    <property type="molecule type" value="Genomic_DNA"/>
</dbReference>
<evidence type="ECO:0008006" key="8">
    <source>
        <dbReference type="Google" id="ProtNLM"/>
    </source>
</evidence>
<dbReference type="GO" id="GO:0005634">
    <property type="term" value="C:nucleus"/>
    <property type="evidence" value="ECO:0007669"/>
    <property type="project" value="UniProtKB-SubCell"/>
</dbReference>
<protein>
    <recommendedName>
        <fullName evidence="8">YDG domain-containing protein</fullName>
    </recommendedName>
</protein>
<dbReference type="PANTHER" id="PTHR45660">
    <property type="entry name" value="HISTONE-LYSINE N-METHYLTRANSFERASE SETMAR"/>
    <property type="match status" value="1"/>
</dbReference>
<evidence type="ECO:0000256" key="3">
    <source>
        <dbReference type="PROSITE-ProRule" id="PRU00358"/>
    </source>
</evidence>
<dbReference type="Pfam" id="PF02182">
    <property type="entry name" value="SAD_SRA"/>
    <property type="match status" value="1"/>
</dbReference>
<keyword evidence="7" id="KW-1185">Reference proteome</keyword>
<dbReference type="InterPro" id="IPR001214">
    <property type="entry name" value="SET_dom"/>
</dbReference>
<evidence type="ECO:0000256" key="2">
    <source>
        <dbReference type="ARBA" id="ARBA00023242"/>
    </source>
</evidence>
<dbReference type="AlphaFoldDB" id="A0A498K603"/>
<evidence type="ECO:0000313" key="7">
    <source>
        <dbReference type="Proteomes" id="UP000290289"/>
    </source>
</evidence>
<proteinExistence type="predicted"/>